<gene>
    <name evidence="10" type="ORF">CUN48_00015</name>
</gene>
<sequence length="250" mass="26999">MASDVQTQPSPSDAKATGSRPEYRARICDIPEGERPRERFREIGGTGMSQRELLAIILRSGAEGVSALQLADAVLMKFGGLIGLAHASLDELQQVHGIGPVKAIEIKAALELGRRLALSTPDTRPQVKTPADAAQLLMPNMSLLEQEEVRIVLLDTRNRVLGTSMIYRGSLNGASVRVGEVFREAIRSNCASIIFAHNHPSGDPSPSAEDVAVTRALVQAGKLLNIEVLDHIIIAHNRYVSLKEQGLGFE</sequence>
<evidence type="ECO:0000256" key="4">
    <source>
        <dbReference type="ARBA" id="ARBA00022801"/>
    </source>
</evidence>
<evidence type="ECO:0000313" key="11">
    <source>
        <dbReference type="Proteomes" id="UP000230790"/>
    </source>
</evidence>
<dbReference type="NCBIfam" id="TIGR00608">
    <property type="entry name" value="radc"/>
    <property type="match status" value="1"/>
</dbReference>
<feature type="region of interest" description="Disordered" evidence="8">
    <location>
        <begin position="1"/>
        <end position="24"/>
    </location>
</feature>
<dbReference type="GO" id="GO:0008237">
    <property type="term" value="F:metallopeptidase activity"/>
    <property type="evidence" value="ECO:0007669"/>
    <property type="project" value="UniProtKB-KW"/>
</dbReference>
<dbReference type="GO" id="GO:0006508">
    <property type="term" value="P:proteolysis"/>
    <property type="evidence" value="ECO:0007669"/>
    <property type="project" value="UniProtKB-KW"/>
</dbReference>
<keyword evidence="4" id="KW-0378">Hydrolase</keyword>
<protein>
    <recommendedName>
        <fullName evidence="9">MPN domain-containing protein</fullName>
    </recommendedName>
</protein>
<feature type="compositionally biased region" description="Polar residues" evidence="8">
    <location>
        <begin position="1"/>
        <end position="11"/>
    </location>
</feature>
<keyword evidence="3" id="KW-0479">Metal-binding</keyword>
<evidence type="ECO:0000256" key="1">
    <source>
        <dbReference type="ARBA" id="ARBA00010243"/>
    </source>
</evidence>
<keyword evidence="5" id="KW-0862">Zinc</keyword>
<dbReference type="AlphaFoldDB" id="A0A2M8QGW4"/>
<dbReference type="PROSITE" id="PS01302">
    <property type="entry name" value="UPF0758"/>
    <property type="match status" value="1"/>
</dbReference>
<evidence type="ECO:0000256" key="7">
    <source>
        <dbReference type="RuleBase" id="RU003797"/>
    </source>
</evidence>
<dbReference type="PROSITE" id="PS50249">
    <property type="entry name" value="MPN"/>
    <property type="match status" value="1"/>
</dbReference>
<comment type="caution">
    <text evidence="10">The sequence shown here is derived from an EMBL/GenBank/DDBJ whole genome shotgun (WGS) entry which is preliminary data.</text>
</comment>
<evidence type="ECO:0000256" key="5">
    <source>
        <dbReference type="ARBA" id="ARBA00022833"/>
    </source>
</evidence>
<evidence type="ECO:0000256" key="6">
    <source>
        <dbReference type="ARBA" id="ARBA00023049"/>
    </source>
</evidence>
<dbReference type="PANTHER" id="PTHR30471">
    <property type="entry name" value="DNA REPAIR PROTEIN RADC"/>
    <property type="match status" value="1"/>
</dbReference>
<dbReference type="InterPro" id="IPR010994">
    <property type="entry name" value="RuvA_2-like"/>
</dbReference>
<dbReference type="Pfam" id="PF20582">
    <property type="entry name" value="UPF0758_N"/>
    <property type="match status" value="1"/>
</dbReference>
<dbReference type="NCBIfam" id="NF000642">
    <property type="entry name" value="PRK00024.1"/>
    <property type="match status" value="1"/>
</dbReference>
<accession>A0A2M8QGW4</accession>
<evidence type="ECO:0000256" key="2">
    <source>
        <dbReference type="ARBA" id="ARBA00022670"/>
    </source>
</evidence>
<evidence type="ECO:0000256" key="8">
    <source>
        <dbReference type="SAM" id="MobiDB-lite"/>
    </source>
</evidence>
<dbReference type="SUPFAM" id="SSF47781">
    <property type="entry name" value="RuvA domain 2-like"/>
    <property type="match status" value="1"/>
</dbReference>
<dbReference type="InterPro" id="IPR037518">
    <property type="entry name" value="MPN"/>
</dbReference>
<dbReference type="InterPro" id="IPR046778">
    <property type="entry name" value="UPF0758_N"/>
</dbReference>
<dbReference type="InterPro" id="IPR025657">
    <property type="entry name" value="RadC_JAB"/>
</dbReference>
<dbReference type="InterPro" id="IPR001405">
    <property type="entry name" value="UPF0758"/>
</dbReference>
<dbReference type="PANTHER" id="PTHR30471:SF3">
    <property type="entry name" value="UPF0758 PROTEIN YEES-RELATED"/>
    <property type="match status" value="1"/>
</dbReference>
<dbReference type="InterPro" id="IPR020891">
    <property type="entry name" value="UPF0758_CS"/>
</dbReference>
<dbReference type="Proteomes" id="UP000230790">
    <property type="component" value="Unassembled WGS sequence"/>
</dbReference>
<evidence type="ECO:0000256" key="3">
    <source>
        <dbReference type="ARBA" id="ARBA00022723"/>
    </source>
</evidence>
<proteinExistence type="inferred from homology"/>
<name>A0A2M8QGW4_9CHLR</name>
<evidence type="ECO:0000259" key="9">
    <source>
        <dbReference type="PROSITE" id="PS50249"/>
    </source>
</evidence>
<organism evidence="10 11">
    <name type="scientific">Candidatus Thermofonsia Clade 3 bacterium</name>
    <dbReference type="NCBI Taxonomy" id="2364212"/>
    <lineage>
        <taxon>Bacteria</taxon>
        <taxon>Bacillati</taxon>
        <taxon>Chloroflexota</taxon>
        <taxon>Candidatus Thermofontia</taxon>
        <taxon>Candidatus Thermofonsia Clade 3</taxon>
    </lineage>
</organism>
<dbReference type="Gene3D" id="1.10.150.20">
    <property type="entry name" value="5' to 3' exonuclease, C-terminal subdomain"/>
    <property type="match status" value="1"/>
</dbReference>
<keyword evidence="2" id="KW-0645">Protease</keyword>
<dbReference type="Gene3D" id="3.40.140.10">
    <property type="entry name" value="Cytidine Deaminase, domain 2"/>
    <property type="match status" value="1"/>
</dbReference>
<comment type="similarity">
    <text evidence="1 7">Belongs to the UPF0758 family.</text>
</comment>
<evidence type="ECO:0000313" key="10">
    <source>
        <dbReference type="EMBL" id="PJF49039.1"/>
    </source>
</evidence>
<dbReference type="CDD" id="cd08071">
    <property type="entry name" value="MPN_DUF2466"/>
    <property type="match status" value="1"/>
</dbReference>
<dbReference type="Pfam" id="PF04002">
    <property type="entry name" value="RadC"/>
    <property type="match status" value="1"/>
</dbReference>
<keyword evidence="6" id="KW-0482">Metalloprotease</keyword>
<dbReference type="EMBL" id="PGTN01000001">
    <property type="protein sequence ID" value="PJF49039.1"/>
    <property type="molecule type" value="Genomic_DNA"/>
</dbReference>
<dbReference type="GO" id="GO:0046872">
    <property type="term" value="F:metal ion binding"/>
    <property type="evidence" value="ECO:0007669"/>
    <property type="project" value="UniProtKB-KW"/>
</dbReference>
<reference evidence="10 11" key="1">
    <citation type="submission" date="2017-11" db="EMBL/GenBank/DDBJ databases">
        <title>Evolution of Phototrophy in the Chloroflexi Phylum Driven by Horizontal Gene Transfer.</title>
        <authorList>
            <person name="Ward L.M."/>
            <person name="Hemp J."/>
            <person name="Shih P.M."/>
            <person name="Mcglynn S.E."/>
            <person name="Fischer W."/>
        </authorList>
    </citation>
    <scope>NUCLEOTIDE SEQUENCE [LARGE SCALE GENOMIC DNA]</scope>
    <source>
        <strain evidence="10">JP3_7</strain>
    </source>
</reference>
<feature type="domain" description="MPN" evidence="9">
    <location>
        <begin position="126"/>
        <end position="248"/>
    </location>
</feature>